<protein>
    <submittedName>
        <fullName evidence="2">Helix-turn-helix domain-containing protein</fullName>
    </submittedName>
</protein>
<evidence type="ECO:0000313" key="2">
    <source>
        <dbReference type="EMBL" id="MFC4310898.1"/>
    </source>
</evidence>
<dbReference type="Gene3D" id="1.10.260.40">
    <property type="entry name" value="lambda repressor-like DNA-binding domains"/>
    <property type="match status" value="1"/>
</dbReference>
<dbReference type="RefSeq" id="WP_380598782.1">
    <property type="nucleotide sequence ID" value="NZ_JBHSDU010000003.1"/>
</dbReference>
<accession>A0ABV8SWC4</accession>
<proteinExistence type="predicted"/>
<dbReference type="InterPro" id="IPR010982">
    <property type="entry name" value="Lambda_DNA-bd_dom_sf"/>
</dbReference>
<gene>
    <name evidence="2" type="ORF">ACFPN2_17515</name>
</gene>
<dbReference type="InterPro" id="IPR001387">
    <property type="entry name" value="Cro/C1-type_HTH"/>
</dbReference>
<dbReference type="SUPFAM" id="SSF47413">
    <property type="entry name" value="lambda repressor-like DNA-binding domains"/>
    <property type="match status" value="1"/>
</dbReference>
<reference evidence="3" key="1">
    <citation type="journal article" date="2019" name="Int. J. Syst. Evol. Microbiol.">
        <title>The Global Catalogue of Microorganisms (GCM) 10K type strain sequencing project: providing services to taxonomists for standard genome sequencing and annotation.</title>
        <authorList>
            <consortium name="The Broad Institute Genomics Platform"/>
            <consortium name="The Broad Institute Genome Sequencing Center for Infectious Disease"/>
            <person name="Wu L."/>
            <person name="Ma J."/>
        </authorList>
    </citation>
    <scope>NUCLEOTIDE SEQUENCE [LARGE SCALE GENOMIC DNA]</scope>
    <source>
        <strain evidence="3">CGMCC 1.10759</strain>
    </source>
</reference>
<name>A0ABV8SWC4_9GAMM</name>
<keyword evidence="3" id="KW-1185">Reference proteome</keyword>
<dbReference type="Proteomes" id="UP001595904">
    <property type="component" value="Unassembled WGS sequence"/>
</dbReference>
<sequence>MKAKAKKRARVGQPFDDFLKQEGMQEEVHAAAIKRVIAWQLAEAMKASHISKSEMARRMSTSRSQLNRLLDPNVEAIELQTLVRAAHVLGRNLRVELV</sequence>
<evidence type="ECO:0000313" key="3">
    <source>
        <dbReference type="Proteomes" id="UP001595904"/>
    </source>
</evidence>
<comment type="caution">
    <text evidence="2">The sequence shown here is derived from an EMBL/GenBank/DDBJ whole genome shotgun (WGS) entry which is preliminary data.</text>
</comment>
<organism evidence="2 3">
    <name type="scientific">Steroidobacter flavus</name>
    <dbReference type="NCBI Taxonomy" id="1842136"/>
    <lineage>
        <taxon>Bacteria</taxon>
        <taxon>Pseudomonadati</taxon>
        <taxon>Pseudomonadota</taxon>
        <taxon>Gammaproteobacteria</taxon>
        <taxon>Steroidobacterales</taxon>
        <taxon>Steroidobacteraceae</taxon>
        <taxon>Steroidobacter</taxon>
    </lineage>
</organism>
<evidence type="ECO:0000259" key="1">
    <source>
        <dbReference type="Pfam" id="PF13443"/>
    </source>
</evidence>
<dbReference type="Pfam" id="PF13443">
    <property type="entry name" value="HTH_26"/>
    <property type="match status" value="1"/>
</dbReference>
<dbReference type="EMBL" id="JBHSDU010000003">
    <property type="protein sequence ID" value="MFC4310898.1"/>
    <property type="molecule type" value="Genomic_DNA"/>
</dbReference>
<feature type="domain" description="HTH cro/C1-type" evidence="1">
    <location>
        <begin position="41"/>
        <end position="90"/>
    </location>
</feature>